<dbReference type="EMBL" id="CP042218">
    <property type="protein sequence ID" value="QDW67261.1"/>
    <property type="molecule type" value="Genomic_DNA"/>
</dbReference>
<accession>A0A518N5R0</accession>
<sequence>MNDPRHHDFDLRMRALHARAVEQLPSRTTYQLRMRREAAARASASGAPRSGGWWLAAAATAVFALAIGLRQPGPGSAPDPAGDALPPLAVATDAAETAAFEDSVAALDEDPDLYLWIASQDGQFLAME</sequence>
<dbReference type="AlphaFoldDB" id="A0A518N5R0"/>
<evidence type="ECO:0000313" key="2">
    <source>
        <dbReference type="Proteomes" id="UP000316584"/>
    </source>
</evidence>
<evidence type="ECO:0000313" key="1">
    <source>
        <dbReference type="EMBL" id="QDW67261.1"/>
    </source>
</evidence>
<protein>
    <recommendedName>
        <fullName evidence="3">DUF3619 family protein</fullName>
    </recommendedName>
</protein>
<name>A0A518N5R0_9GAMM</name>
<proteinExistence type="predicted"/>
<evidence type="ECO:0008006" key="3">
    <source>
        <dbReference type="Google" id="ProtNLM"/>
    </source>
</evidence>
<keyword evidence="2" id="KW-1185">Reference proteome</keyword>
<organism evidence="1 2">
    <name type="scientific">Luteimonas granuli</name>
    <dbReference type="NCBI Taxonomy" id="1176533"/>
    <lineage>
        <taxon>Bacteria</taxon>
        <taxon>Pseudomonadati</taxon>
        <taxon>Pseudomonadota</taxon>
        <taxon>Gammaproteobacteria</taxon>
        <taxon>Lysobacterales</taxon>
        <taxon>Lysobacteraceae</taxon>
        <taxon>Luteimonas</taxon>
    </lineage>
</organism>
<gene>
    <name evidence="1" type="ORF">FPZ22_10515</name>
</gene>
<reference evidence="1 2" key="1">
    <citation type="submission" date="2019-07" db="EMBL/GenBank/DDBJ databases">
        <title>Full genome sequence of Luteimonas sp. Gr-4.</title>
        <authorList>
            <person name="Im W.-T."/>
        </authorList>
    </citation>
    <scope>NUCLEOTIDE SEQUENCE [LARGE SCALE GENOMIC DNA]</scope>
    <source>
        <strain evidence="1 2">Gr-4</strain>
    </source>
</reference>
<dbReference type="KEGG" id="lug:FPZ22_10515"/>
<dbReference type="RefSeq" id="WP_144892785.1">
    <property type="nucleotide sequence ID" value="NZ_CP042218.1"/>
</dbReference>
<dbReference type="Proteomes" id="UP000316584">
    <property type="component" value="Chromosome"/>
</dbReference>
<dbReference type="OrthoDB" id="5976069at2"/>